<evidence type="ECO:0000259" key="5">
    <source>
        <dbReference type="SMART" id="SM00479"/>
    </source>
</evidence>
<dbReference type="GO" id="GO:0003676">
    <property type="term" value="F:nucleic acid binding"/>
    <property type="evidence" value="ECO:0007669"/>
    <property type="project" value="InterPro"/>
</dbReference>
<reference evidence="6" key="1">
    <citation type="submission" date="2011-09" db="EMBL/GenBank/DDBJ databases">
        <title>The permanent draft genome of Mucilaginibacter paludis DSM 18603.</title>
        <authorList>
            <consortium name="US DOE Joint Genome Institute (JGI-PGF)"/>
            <person name="Lucas S."/>
            <person name="Han J."/>
            <person name="Lapidus A."/>
            <person name="Bruce D."/>
            <person name="Goodwin L."/>
            <person name="Pitluck S."/>
            <person name="Peters L."/>
            <person name="Kyrpides N."/>
            <person name="Mavromatis K."/>
            <person name="Ivanova N."/>
            <person name="Mikhailova N."/>
            <person name="Held B."/>
            <person name="Detter J.C."/>
            <person name="Tapia R."/>
            <person name="Han C."/>
            <person name="Land M."/>
            <person name="Hauser L."/>
            <person name="Markowitz V."/>
            <person name="Cheng J.-F."/>
            <person name="Hugenholtz P."/>
            <person name="Woyke T."/>
            <person name="Wu D."/>
            <person name="Tindall B."/>
            <person name="Brambilla E."/>
            <person name="Klenk H.-P."/>
            <person name="Eisen J.A."/>
        </authorList>
    </citation>
    <scope>NUCLEOTIDE SEQUENCE [LARGE SCALE GENOMIC DNA]</scope>
    <source>
        <strain evidence="6">DSM 18603</strain>
    </source>
</reference>
<dbReference type="GO" id="GO:0006259">
    <property type="term" value="P:DNA metabolic process"/>
    <property type="evidence" value="ECO:0007669"/>
    <property type="project" value="UniProtKB-ARBA"/>
</dbReference>
<dbReference type="Proteomes" id="UP000002774">
    <property type="component" value="Chromosome"/>
</dbReference>
<dbReference type="PANTHER" id="PTHR30231:SF4">
    <property type="entry name" value="PROTEIN NEN2"/>
    <property type="match status" value="1"/>
</dbReference>
<dbReference type="InterPro" id="IPR036397">
    <property type="entry name" value="RNaseH_sf"/>
</dbReference>
<protein>
    <submittedName>
        <fullName evidence="6">Exonuclease RNase T and DNA polymerase III</fullName>
    </submittedName>
</protein>
<keyword evidence="4" id="KW-1133">Transmembrane helix</keyword>
<evidence type="ECO:0000256" key="3">
    <source>
        <dbReference type="ARBA" id="ARBA00022839"/>
    </source>
</evidence>
<dbReference type="InterPro" id="IPR012337">
    <property type="entry name" value="RNaseH-like_sf"/>
</dbReference>
<evidence type="ECO:0000256" key="1">
    <source>
        <dbReference type="ARBA" id="ARBA00022722"/>
    </source>
</evidence>
<keyword evidence="2" id="KW-0378">Hydrolase</keyword>
<dbReference type="SUPFAM" id="SSF53098">
    <property type="entry name" value="Ribonuclease H-like"/>
    <property type="match status" value="1"/>
</dbReference>
<gene>
    <name evidence="6" type="ORF">Mucpa_0191</name>
</gene>
<dbReference type="SMART" id="SM00479">
    <property type="entry name" value="EXOIII"/>
    <property type="match status" value="1"/>
</dbReference>
<dbReference type="eggNOG" id="COG0847">
    <property type="taxonomic scope" value="Bacteria"/>
</dbReference>
<keyword evidence="1" id="KW-0540">Nuclease</keyword>
<proteinExistence type="predicted"/>
<dbReference type="STRING" id="714943.Mucpa_0191"/>
<keyword evidence="4" id="KW-0472">Membrane</keyword>
<keyword evidence="7" id="KW-1185">Reference proteome</keyword>
<organism evidence="6 7">
    <name type="scientific">Mucilaginibacter paludis DSM 18603</name>
    <dbReference type="NCBI Taxonomy" id="714943"/>
    <lineage>
        <taxon>Bacteria</taxon>
        <taxon>Pseudomonadati</taxon>
        <taxon>Bacteroidota</taxon>
        <taxon>Sphingobacteriia</taxon>
        <taxon>Sphingobacteriales</taxon>
        <taxon>Sphingobacteriaceae</taxon>
        <taxon>Mucilaginibacter</taxon>
    </lineage>
</organism>
<feature type="transmembrane region" description="Helical" evidence="4">
    <location>
        <begin position="208"/>
        <end position="231"/>
    </location>
</feature>
<dbReference type="Gene3D" id="3.30.420.10">
    <property type="entry name" value="Ribonuclease H-like superfamily/Ribonuclease H"/>
    <property type="match status" value="1"/>
</dbReference>
<evidence type="ECO:0000313" key="7">
    <source>
        <dbReference type="Proteomes" id="UP000002774"/>
    </source>
</evidence>
<feature type="domain" description="Exonuclease" evidence="5">
    <location>
        <begin position="4"/>
        <end position="190"/>
    </location>
</feature>
<evidence type="ECO:0000313" key="6">
    <source>
        <dbReference type="EMBL" id="EHQ24391.1"/>
    </source>
</evidence>
<dbReference type="InterPro" id="IPR013520">
    <property type="entry name" value="Ribonucl_H"/>
</dbReference>
<evidence type="ECO:0000256" key="4">
    <source>
        <dbReference type="SAM" id="Phobius"/>
    </source>
</evidence>
<dbReference type="RefSeq" id="WP_008503938.1">
    <property type="nucleotide sequence ID" value="NZ_CM001403.1"/>
</dbReference>
<dbReference type="HOGENOM" id="CLU_099444_1_0_10"/>
<dbReference type="EMBL" id="CM001403">
    <property type="protein sequence ID" value="EHQ24391.1"/>
    <property type="molecule type" value="Genomic_DNA"/>
</dbReference>
<keyword evidence="4" id="KW-0812">Transmembrane</keyword>
<dbReference type="GO" id="GO:0008408">
    <property type="term" value="F:3'-5' exonuclease activity"/>
    <property type="evidence" value="ECO:0007669"/>
    <property type="project" value="TreeGrafter"/>
</dbReference>
<dbReference type="CDD" id="cd06127">
    <property type="entry name" value="DEDDh"/>
    <property type="match status" value="1"/>
</dbReference>
<sequence length="232" mass="27257">MQDYFLFIDTETSGLPKDWSQPYSNDANWPYALQVSWIIYTRAGEEIKRNNHYIRDDDFTINPEAYNIHGISREFLNLHGEWRKDVMQLLYQDMLQYKPMVVGHYVELDYNIAGVDFYRIGMDNPMDTLPRYCTMLGSKGYGRNPRVEYLRLGQLYSALFNRTLYNQHNAIIDAEATAECFFEMMRDGVVTDASIQRQALEREKKKPYVLKNGCGIPVLFLLIITLLIAYWL</sequence>
<evidence type="ECO:0000256" key="2">
    <source>
        <dbReference type="ARBA" id="ARBA00022801"/>
    </source>
</evidence>
<accession>H1YEX4</accession>
<dbReference type="OrthoDB" id="9804290at2"/>
<name>H1YEX4_9SPHI</name>
<dbReference type="PANTHER" id="PTHR30231">
    <property type="entry name" value="DNA POLYMERASE III SUBUNIT EPSILON"/>
    <property type="match status" value="1"/>
</dbReference>
<keyword evidence="3 6" id="KW-0269">Exonuclease</keyword>
<dbReference type="Pfam" id="PF00929">
    <property type="entry name" value="RNase_T"/>
    <property type="match status" value="1"/>
</dbReference>
<dbReference type="AlphaFoldDB" id="H1YEX4"/>